<keyword evidence="4" id="KW-0274">FAD</keyword>
<dbReference type="SUPFAM" id="SSF56645">
    <property type="entry name" value="Acyl-CoA dehydrogenase NM domain-like"/>
    <property type="match status" value="1"/>
</dbReference>
<dbReference type="HOGENOM" id="CLU_016513_0_0_11"/>
<evidence type="ECO:0000259" key="7">
    <source>
        <dbReference type="Pfam" id="PF02770"/>
    </source>
</evidence>
<dbReference type="PROSITE" id="PS00073">
    <property type="entry name" value="ACYL_COA_DH_2"/>
    <property type="match status" value="1"/>
</dbReference>
<evidence type="ECO:0000256" key="3">
    <source>
        <dbReference type="ARBA" id="ARBA00022630"/>
    </source>
</evidence>
<dbReference type="KEGG" id="pdx:Psed_0899"/>
<comment type="cofactor">
    <cofactor evidence="1">
        <name>FAD</name>
        <dbReference type="ChEBI" id="CHEBI:57692"/>
    </cofactor>
</comment>
<dbReference type="InterPro" id="IPR009100">
    <property type="entry name" value="AcylCoA_DH/oxidase_NM_dom_sf"/>
</dbReference>
<dbReference type="STRING" id="675635.Psed_0899"/>
<dbReference type="InterPro" id="IPR036250">
    <property type="entry name" value="AcylCo_DH-like_C"/>
</dbReference>
<reference evidence="9 10" key="1">
    <citation type="journal article" date="2011" name="J. Bacteriol.">
        <title>Genome sequence of the 1,4-dioxane-degrading Pseudonocardia dioxanivorans strain CB1190.</title>
        <authorList>
            <person name="Sales C.M."/>
            <person name="Mahendra S."/>
            <person name="Grostern A."/>
            <person name="Parales R.E."/>
            <person name="Goodwin L.A."/>
            <person name="Woyke T."/>
            <person name="Nolan M."/>
            <person name="Lapidus A."/>
            <person name="Chertkov O."/>
            <person name="Ovchinnikova G."/>
            <person name="Sczyrba A."/>
            <person name="Alvarez-Cohen L."/>
        </authorList>
    </citation>
    <scope>NUCLEOTIDE SEQUENCE [LARGE SCALE GENOMIC DNA]</scope>
    <source>
        <strain evidence="10">ATCC 55486 / DSM 44775 / JCM 13855 / CB1190</strain>
    </source>
</reference>
<feature type="domain" description="Adaptive response protein AidB N-terminal" evidence="8">
    <location>
        <begin position="176"/>
        <end position="332"/>
    </location>
</feature>
<feature type="compositionally biased region" description="Low complexity" evidence="5">
    <location>
        <begin position="143"/>
        <end position="159"/>
    </location>
</feature>
<evidence type="ECO:0000256" key="4">
    <source>
        <dbReference type="ARBA" id="ARBA00022827"/>
    </source>
</evidence>
<feature type="compositionally biased region" description="Basic and acidic residues" evidence="5">
    <location>
        <begin position="30"/>
        <end position="39"/>
    </location>
</feature>
<evidence type="ECO:0000256" key="1">
    <source>
        <dbReference type="ARBA" id="ARBA00001974"/>
    </source>
</evidence>
<organism evidence="9 10">
    <name type="scientific">Pseudonocardia dioxanivorans (strain ATCC 55486 / DSM 44775 / JCM 13855 / CB1190)</name>
    <dbReference type="NCBI Taxonomy" id="675635"/>
    <lineage>
        <taxon>Bacteria</taxon>
        <taxon>Bacillati</taxon>
        <taxon>Actinomycetota</taxon>
        <taxon>Actinomycetes</taxon>
        <taxon>Pseudonocardiales</taxon>
        <taxon>Pseudonocardiaceae</taxon>
        <taxon>Pseudonocardia</taxon>
    </lineage>
</organism>
<dbReference type="GO" id="GO:0003995">
    <property type="term" value="F:acyl-CoA dehydrogenase activity"/>
    <property type="evidence" value="ECO:0007669"/>
    <property type="project" value="InterPro"/>
</dbReference>
<comment type="similarity">
    <text evidence="2">Belongs to the acyl-CoA dehydrogenase family.</text>
</comment>
<evidence type="ECO:0000256" key="2">
    <source>
        <dbReference type="ARBA" id="ARBA00009347"/>
    </source>
</evidence>
<dbReference type="InterPro" id="IPR006091">
    <property type="entry name" value="Acyl-CoA_Oxase/DH_mid-dom"/>
</dbReference>
<feature type="region of interest" description="Disordered" evidence="5">
    <location>
        <begin position="1"/>
        <end position="171"/>
    </location>
</feature>
<accession>F4CTX8</accession>
<dbReference type="InterPro" id="IPR052904">
    <property type="entry name" value="Acyl-CoA_dehydrogenase-like"/>
</dbReference>
<evidence type="ECO:0000313" key="9">
    <source>
        <dbReference type="EMBL" id="AEA23153.1"/>
    </source>
</evidence>
<dbReference type="Gene3D" id="1.20.140.10">
    <property type="entry name" value="Butyryl-CoA Dehydrogenase, subunit A, domain 3"/>
    <property type="match status" value="1"/>
</dbReference>
<keyword evidence="10" id="KW-1185">Reference proteome</keyword>
<sequence>MVSAESHGGGRATRDTAGPGRAAGRTPEGGTRDTHDRGAAVDAGSAVPAPRPAGPTEPAEGGAALPRIDITGIGSTGTDSTGTDSTGTDARATTDDSPGTGTGSESSRHGSTPHYGARPSGASQGGRAAPAGSGRDDDPIAGPAPSTTRPRVPRTVRAEPVPPGPGVDLGTHEVTNQPPPLSGYDPLACDPALVDAVEREGAGGALPTMRQLGERIASPEYREHARLANENHPILRTHDRYGHRVDEVEFHPSWHALMDLSVGWGLHAAPWLADPGTGAHVARAAGFYLVGQLEQGHCCPISMTYASVPALRHDDELAAAYVPGLTAREYQPGLARPDSKTGLLAGMSMTEKQGGSDVRAGTTVATPSSDGTYRLTGHKWFTSAPMNDLFLTLAQAPAGLTCFVLPRVLPDGTRNAIRLQRLKDKLGNRSNASAELEYDDAVGWRLGEEGRGVVTIIEMVSMTRLDCVIGSASVIRAALTEAVHHVTHRRAFGERLVDQPLMQAVVADLALESEAATALTMRLAGAVDRGETDFLRLALPASKYLVCKRAPAVVAEALECLGGNGYVEESGMPRLYREAPLNSVWEGSGNVTALDVLRAVTREPDSQEAVLREIDAAAGADSWFDRARTELRTELRSREQRTARRLAELLALCMQGSLLLRFAPEEVASAFVSSRFLPDGPWRTAGTLPAAAHSEALVERVSPG</sequence>
<dbReference type="Pfam" id="PF18158">
    <property type="entry name" value="AidB_N"/>
    <property type="match status" value="1"/>
</dbReference>
<dbReference type="EMBL" id="CP002593">
    <property type="protein sequence ID" value="AEA23153.1"/>
    <property type="molecule type" value="Genomic_DNA"/>
</dbReference>
<evidence type="ECO:0000259" key="6">
    <source>
        <dbReference type="Pfam" id="PF00441"/>
    </source>
</evidence>
<proteinExistence type="inferred from homology"/>
<dbReference type="AlphaFoldDB" id="F4CTX8"/>
<dbReference type="PANTHER" id="PTHR42707:SF3">
    <property type="entry name" value="ACYL-COA DEHYDROGENASE AIDB-RELATED"/>
    <property type="match status" value="1"/>
</dbReference>
<dbReference type="InterPro" id="IPR009075">
    <property type="entry name" value="AcylCo_DH/oxidase_C"/>
</dbReference>
<dbReference type="Gene3D" id="2.40.110.20">
    <property type="match status" value="1"/>
</dbReference>
<dbReference type="PANTHER" id="PTHR42707">
    <property type="entry name" value="ACYL-COA DEHYDROGENASE"/>
    <property type="match status" value="1"/>
</dbReference>
<dbReference type="Pfam" id="PF00441">
    <property type="entry name" value="Acyl-CoA_dh_1"/>
    <property type="match status" value="1"/>
</dbReference>
<dbReference type="Pfam" id="PF02770">
    <property type="entry name" value="Acyl-CoA_dh_M"/>
    <property type="match status" value="1"/>
</dbReference>
<keyword evidence="3" id="KW-0285">Flavoprotein</keyword>
<evidence type="ECO:0000313" key="10">
    <source>
        <dbReference type="Proteomes" id="UP000007809"/>
    </source>
</evidence>
<feature type="domain" description="Acyl-CoA dehydrogenase/oxidase C-terminal" evidence="6">
    <location>
        <begin position="450"/>
        <end position="600"/>
    </location>
</feature>
<dbReference type="InterPro" id="IPR006089">
    <property type="entry name" value="Acyl-CoA_DH_CS"/>
</dbReference>
<dbReference type="Proteomes" id="UP000007809">
    <property type="component" value="Chromosome"/>
</dbReference>
<dbReference type="Gene3D" id="6.10.250.600">
    <property type="match status" value="1"/>
</dbReference>
<feature type="domain" description="Acyl-CoA oxidase/dehydrogenase middle" evidence="7">
    <location>
        <begin position="347"/>
        <end position="440"/>
    </location>
</feature>
<evidence type="ECO:0000256" key="5">
    <source>
        <dbReference type="SAM" id="MobiDB-lite"/>
    </source>
</evidence>
<dbReference type="SUPFAM" id="SSF47203">
    <property type="entry name" value="Acyl-CoA dehydrogenase C-terminal domain-like"/>
    <property type="match status" value="1"/>
</dbReference>
<feature type="compositionally biased region" description="Low complexity" evidence="5">
    <location>
        <begin position="56"/>
        <end position="105"/>
    </location>
</feature>
<protein>
    <submittedName>
        <fullName evidence="9">Acyl-CoA dehydrogenase domain-containing protein</fullName>
    </submittedName>
</protein>
<dbReference type="eggNOG" id="COG1960">
    <property type="taxonomic scope" value="Bacteria"/>
</dbReference>
<gene>
    <name evidence="9" type="ordered locus">Psed_0899</name>
</gene>
<evidence type="ECO:0000259" key="8">
    <source>
        <dbReference type="Pfam" id="PF18158"/>
    </source>
</evidence>
<dbReference type="InterPro" id="IPR041504">
    <property type="entry name" value="AidB_N"/>
</dbReference>
<name>F4CTX8_PSEUX</name>